<dbReference type="Proteomes" id="UP001257627">
    <property type="component" value="Unassembled WGS sequence"/>
</dbReference>
<dbReference type="EMBL" id="JARAKF010000001">
    <property type="protein sequence ID" value="MDU8991163.1"/>
    <property type="molecule type" value="Genomic_DNA"/>
</dbReference>
<proteinExistence type="predicted"/>
<evidence type="ECO:0000313" key="2">
    <source>
        <dbReference type="Proteomes" id="UP001257627"/>
    </source>
</evidence>
<name>A0ABU3UBC9_9ACTN</name>
<evidence type="ECO:0000313" key="1">
    <source>
        <dbReference type="EMBL" id="MDU8991163.1"/>
    </source>
</evidence>
<comment type="caution">
    <text evidence="1">The sequence shown here is derived from an EMBL/GenBank/DDBJ whole genome shotgun (WGS) entry which is preliminary data.</text>
</comment>
<sequence length="76" mass="8537">MSVTGWRVHFTHRDLTWPREETPFIRGFSALSAGLDLRLDDLGVPEGQPFLISPAGQYDVTLNRYFSVGRWVGGSV</sequence>
<accession>A0ABU3UBC9</accession>
<protein>
    <submittedName>
        <fullName evidence="1">Uncharacterized protein</fullName>
    </submittedName>
</protein>
<reference evidence="1 2" key="1">
    <citation type="submission" date="2023-02" db="EMBL/GenBank/DDBJ databases">
        <authorList>
            <person name="Maleckis M."/>
        </authorList>
    </citation>
    <scope>NUCLEOTIDE SEQUENCE [LARGE SCALE GENOMIC DNA]</scope>
    <source>
        <strain evidence="1 2">P8-A2</strain>
    </source>
</reference>
<keyword evidence="2" id="KW-1185">Reference proteome</keyword>
<organism evidence="1 2">
    <name type="scientific">Streptomyces mirabilis</name>
    <dbReference type="NCBI Taxonomy" id="68239"/>
    <lineage>
        <taxon>Bacteria</taxon>
        <taxon>Bacillati</taxon>
        <taxon>Actinomycetota</taxon>
        <taxon>Actinomycetes</taxon>
        <taxon>Kitasatosporales</taxon>
        <taxon>Streptomycetaceae</taxon>
        <taxon>Streptomyces</taxon>
    </lineage>
</organism>
<gene>
    <name evidence="1" type="ORF">PU648_01775</name>
</gene>
<dbReference type="RefSeq" id="WP_143610744.1">
    <property type="nucleotide sequence ID" value="NZ_CP107955.1"/>
</dbReference>